<keyword evidence="4" id="KW-1185">Reference proteome</keyword>
<dbReference type="PANTHER" id="PTHR40763:SF5">
    <property type="entry name" value="MEMBRANE PROTEIN"/>
    <property type="match status" value="1"/>
</dbReference>
<dbReference type="InterPro" id="IPR012551">
    <property type="entry name" value="DUF1707_SHOCT-like"/>
</dbReference>
<feature type="transmembrane region" description="Helical" evidence="1">
    <location>
        <begin position="116"/>
        <end position="134"/>
    </location>
</feature>
<feature type="domain" description="DUF1707" evidence="2">
    <location>
        <begin position="11"/>
        <end position="62"/>
    </location>
</feature>
<protein>
    <recommendedName>
        <fullName evidence="2">DUF1707 domain-containing protein</fullName>
    </recommendedName>
</protein>
<comment type="caution">
    <text evidence="3">The sequence shown here is derived from an EMBL/GenBank/DDBJ whole genome shotgun (WGS) entry which is preliminary data.</text>
</comment>
<keyword evidence="1" id="KW-0812">Transmembrane</keyword>
<dbReference type="RefSeq" id="WP_086789452.1">
    <property type="nucleotide sequence ID" value="NZ_JAGIOO010000001.1"/>
</dbReference>
<reference evidence="3 4" key="1">
    <citation type="submission" date="2021-03" db="EMBL/GenBank/DDBJ databases">
        <title>Sequencing the genomes of 1000 actinobacteria strains.</title>
        <authorList>
            <person name="Klenk H.-P."/>
        </authorList>
    </citation>
    <scope>NUCLEOTIDE SEQUENCE [LARGE SCALE GENOMIC DNA]</scope>
    <source>
        <strain evidence="3 4">DSM 44580</strain>
    </source>
</reference>
<evidence type="ECO:0000313" key="3">
    <source>
        <dbReference type="EMBL" id="MBP2476167.1"/>
    </source>
</evidence>
<evidence type="ECO:0000259" key="2">
    <source>
        <dbReference type="Pfam" id="PF08044"/>
    </source>
</evidence>
<dbReference type="Pfam" id="PF08044">
    <property type="entry name" value="DUF1707"/>
    <property type="match status" value="1"/>
</dbReference>
<gene>
    <name evidence="3" type="ORF">JOF53_005039</name>
</gene>
<keyword evidence="1" id="KW-1133">Transmembrane helix</keyword>
<dbReference type="EMBL" id="JAGIOO010000001">
    <property type="protein sequence ID" value="MBP2476167.1"/>
    <property type="molecule type" value="Genomic_DNA"/>
</dbReference>
<evidence type="ECO:0000313" key="4">
    <source>
        <dbReference type="Proteomes" id="UP001519363"/>
    </source>
</evidence>
<keyword evidence="1" id="KW-0472">Membrane</keyword>
<proteinExistence type="predicted"/>
<dbReference type="Proteomes" id="UP001519363">
    <property type="component" value="Unassembled WGS sequence"/>
</dbReference>
<dbReference type="PANTHER" id="PTHR40763">
    <property type="entry name" value="MEMBRANE PROTEIN-RELATED"/>
    <property type="match status" value="1"/>
</dbReference>
<organism evidence="3 4">
    <name type="scientific">Crossiella equi</name>
    <dbReference type="NCBI Taxonomy" id="130796"/>
    <lineage>
        <taxon>Bacteria</taxon>
        <taxon>Bacillati</taxon>
        <taxon>Actinomycetota</taxon>
        <taxon>Actinomycetes</taxon>
        <taxon>Pseudonocardiales</taxon>
        <taxon>Pseudonocardiaceae</taxon>
        <taxon>Crossiella</taxon>
    </lineage>
</organism>
<accession>A0ABS5AHX0</accession>
<name>A0ABS5AHX0_9PSEU</name>
<feature type="transmembrane region" description="Helical" evidence="1">
    <location>
        <begin position="83"/>
        <end position="104"/>
    </location>
</feature>
<evidence type="ECO:0000256" key="1">
    <source>
        <dbReference type="SAM" id="Phobius"/>
    </source>
</evidence>
<sequence length="142" mass="16133">MSEPVPYEHQRISDADREAAAERLRRAHGEGRITLGEFDERLQLVWTTRTYGELAVVTADLPELAAKPQPPARVEPARHPRPVFRVFLVIYLFAVVINLVTWGLVTLTEFELVYPWFLWVAGPPGVLLAGWYLLGRPRSDEG</sequence>